<dbReference type="InterPro" id="IPR020845">
    <property type="entry name" value="AMP-binding_CS"/>
</dbReference>
<dbReference type="Gene3D" id="3.30.300.30">
    <property type="match status" value="1"/>
</dbReference>
<evidence type="ECO:0000313" key="4">
    <source>
        <dbReference type="EMBL" id="QDO89846.1"/>
    </source>
</evidence>
<proteinExistence type="predicted"/>
<dbReference type="InterPro" id="IPR042099">
    <property type="entry name" value="ANL_N_sf"/>
</dbReference>
<dbReference type="Pfam" id="PF00501">
    <property type="entry name" value="AMP-binding"/>
    <property type="match status" value="1"/>
</dbReference>
<evidence type="ECO:0000256" key="1">
    <source>
        <dbReference type="SAM" id="MobiDB-lite"/>
    </source>
</evidence>
<gene>
    <name evidence="4" type="ORF">FNH13_17180</name>
</gene>
<organism evidence="4 5">
    <name type="scientific">Ornithinimicrobium ciconiae</name>
    <dbReference type="NCBI Taxonomy" id="2594265"/>
    <lineage>
        <taxon>Bacteria</taxon>
        <taxon>Bacillati</taxon>
        <taxon>Actinomycetota</taxon>
        <taxon>Actinomycetes</taxon>
        <taxon>Micrococcales</taxon>
        <taxon>Ornithinimicrobiaceae</taxon>
        <taxon>Ornithinimicrobium</taxon>
    </lineage>
</organism>
<dbReference type="PANTHER" id="PTHR43767:SF1">
    <property type="entry name" value="NONRIBOSOMAL PEPTIDE SYNTHASE PES1 (EUROFUNG)-RELATED"/>
    <property type="match status" value="1"/>
</dbReference>
<sequence length="382" mass="40063">MPPTSDATISEHLRAAERALAGSGVVLTTSGSTGQPKSVVLSADALRASAAATAERIGGPGQWLLTLPTDHVAGWQVVVRSALAGTVPARLDGSFTVAAFTAAAATLTGRRRYVSLVPTQVVRLAEDLAGLATLATFDAVLVGGAALPTSVRERTEAAGIRVHRTYGMTETSGGCVYDGTPLPGVGIRLDEGRVRLSGSVLATEYAGDPHLTAERFVTDDDGRRWFVTDDVGELDVQGRLHLLGRMDDLINTGGFKVAPRPVEDALLGLPQIRDALVLGVPDAEWGERVAAVLVAQTPHAHTPHAQHPHTLGGDAEARGARPGVSDIRDLVRDVLPAHALPRQVLWVEELPLLRSGKPDRAALRAMCAGESGTMDPYRGSAD</sequence>
<name>A0A516GEA4_9MICO</name>
<dbReference type="GO" id="GO:0016878">
    <property type="term" value="F:acid-thiol ligase activity"/>
    <property type="evidence" value="ECO:0007669"/>
    <property type="project" value="UniProtKB-ARBA"/>
</dbReference>
<dbReference type="AlphaFoldDB" id="A0A516GEA4"/>
<dbReference type="OrthoDB" id="9803968at2"/>
<dbReference type="EMBL" id="CP041616">
    <property type="protein sequence ID" value="QDO89846.1"/>
    <property type="molecule type" value="Genomic_DNA"/>
</dbReference>
<evidence type="ECO:0000259" key="3">
    <source>
        <dbReference type="Pfam" id="PF13193"/>
    </source>
</evidence>
<keyword evidence="5" id="KW-1185">Reference proteome</keyword>
<dbReference type="InterPro" id="IPR050237">
    <property type="entry name" value="ATP-dep_AMP-bd_enzyme"/>
</dbReference>
<dbReference type="InterPro" id="IPR025110">
    <property type="entry name" value="AMP-bd_C"/>
</dbReference>
<dbReference type="InterPro" id="IPR045851">
    <property type="entry name" value="AMP-bd_C_sf"/>
</dbReference>
<dbReference type="PANTHER" id="PTHR43767">
    <property type="entry name" value="LONG-CHAIN-FATTY-ACID--COA LIGASE"/>
    <property type="match status" value="1"/>
</dbReference>
<dbReference type="InterPro" id="IPR000873">
    <property type="entry name" value="AMP-dep_synth/lig_dom"/>
</dbReference>
<evidence type="ECO:0000313" key="5">
    <source>
        <dbReference type="Proteomes" id="UP000315395"/>
    </source>
</evidence>
<dbReference type="KEGG" id="orz:FNH13_17180"/>
<evidence type="ECO:0000259" key="2">
    <source>
        <dbReference type="Pfam" id="PF00501"/>
    </source>
</evidence>
<protein>
    <submittedName>
        <fullName evidence="4">AMP-binding protein</fullName>
    </submittedName>
</protein>
<feature type="region of interest" description="Disordered" evidence="1">
    <location>
        <begin position="301"/>
        <end position="321"/>
    </location>
</feature>
<dbReference type="Gene3D" id="3.40.50.12780">
    <property type="entry name" value="N-terminal domain of ligase-like"/>
    <property type="match status" value="1"/>
</dbReference>
<dbReference type="PROSITE" id="PS00455">
    <property type="entry name" value="AMP_BINDING"/>
    <property type="match status" value="1"/>
</dbReference>
<feature type="domain" description="AMP-dependent synthetase/ligase" evidence="2">
    <location>
        <begin position="26"/>
        <end position="238"/>
    </location>
</feature>
<dbReference type="Pfam" id="PF13193">
    <property type="entry name" value="AMP-binding_C"/>
    <property type="match status" value="1"/>
</dbReference>
<reference evidence="4 5" key="1">
    <citation type="submission" date="2019-07" db="EMBL/GenBank/DDBJ databases">
        <title>complete genome sequencing of Ornithinimicrobium sp. H23M54.</title>
        <authorList>
            <person name="Bae J.-W."/>
            <person name="Lee S.-Y."/>
        </authorList>
    </citation>
    <scope>NUCLEOTIDE SEQUENCE [LARGE SCALE GENOMIC DNA]</scope>
    <source>
        <strain evidence="4 5">H23M54</strain>
    </source>
</reference>
<accession>A0A516GEA4</accession>
<dbReference type="SUPFAM" id="SSF56801">
    <property type="entry name" value="Acetyl-CoA synthetase-like"/>
    <property type="match status" value="1"/>
</dbReference>
<feature type="domain" description="AMP-binding enzyme C-terminal" evidence="3">
    <location>
        <begin position="262"/>
        <end position="357"/>
    </location>
</feature>
<dbReference type="Proteomes" id="UP000315395">
    <property type="component" value="Chromosome"/>
</dbReference>
<dbReference type="RefSeq" id="WP_143784567.1">
    <property type="nucleotide sequence ID" value="NZ_CP041616.1"/>
</dbReference>